<evidence type="ECO:0000313" key="2">
    <source>
        <dbReference type="EMBL" id="GLH74699.1"/>
    </source>
</evidence>
<sequence length="118" mass="12948">MGVLDVLLIPAALLLALALRAVRRGEYRLHGHLMTGAFTVTGLRLLLHPRDLAHLHLGLWAALFAASGCTVLLGRRALAWREARSTRTTLPRIHRAFGAATLIGLALITFIWLLRSRG</sequence>
<keyword evidence="1" id="KW-0472">Membrane</keyword>
<feature type="transmembrane region" description="Helical" evidence="1">
    <location>
        <begin position="29"/>
        <end position="47"/>
    </location>
</feature>
<keyword evidence="1" id="KW-1133">Transmembrane helix</keyword>
<reference evidence="2 3" key="1">
    <citation type="journal article" date="2023" name="Antonie Van Leeuwenhoek">
        <title>Mesoterricola silvestris gen. nov., sp. nov., Mesoterricola sediminis sp. nov., Geothrix oryzae sp. nov., Geothrix edaphica sp. nov., Geothrix rubra sp. nov., and Geothrix limicola sp. nov., six novel members of Acidobacteriota isolated from soils.</title>
        <authorList>
            <person name="Itoh H."/>
            <person name="Sugisawa Y."/>
            <person name="Mise K."/>
            <person name="Xu Z."/>
            <person name="Kuniyasu M."/>
            <person name="Ushijima N."/>
            <person name="Kawano K."/>
            <person name="Kobayashi E."/>
            <person name="Shiratori Y."/>
            <person name="Masuda Y."/>
            <person name="Senoo K."/>
        </authorList>
    </citation>
    <scope>NUCLEOTIDE SEQUENCE [LARGE SCALE GENOMIC DNA]</scope>
    <source>
        <strain evidence="2 3">Red804</strain>
    </source>
</reference>
<protein>
    <submittedName>
        <fullName evidence="2">Uncharacterized protein</fullName>
    </submittedName>
</protein>
<keyword evidence="1" id="KW-0812">Transmembrane</keyword>
<gene>
    <name evidence="2" type="ORF">GETHLI_32010</name>
</gene>
<feature type="transmembrane region" description="Helical" evidence="1">
    <location>
        <begin position="6"/>
        <end position="22"/>
    </location>
</feature>
<feature type="transmembrane region" description="Helical" evidence="1">
    <location>
        <begin position="95"/>
        <end position="114"/>
    </location>
</feature>
<accession>A0ABQ5QL90</accession>
<organism evidence="2 3">
    <name type="scientific">Geothrix limicola</name>
    <dbReference type="NCBI Taxonomy" id="2927978"/>
    <lineage>
        <taxon>Bacteria</taxon>
        <taxon>Pseudomonadati</taxon>
        <taxon>Acidobacteriota</taxon>
        <taxon>Holophagae</taxon>
        <taxon>Holophagales</taxon>
        <taxon>Holophagaceae</taxon>
        <taxon>Geothrix</taxon>
    </lineage>
</organism>
<proteinExistence type="predicted"/>
<dbReference type="EMBL" id="BSDE01000007">
    <property type="protein sequence ID" value="GLH74699.1"/>
    <property type="molecule type" value="Genomic_DNA"/>
</dbReference>
<dbReference type="Proteomes" id="UP001165069">
    <property type="component" value="Unassembled WGS sequence"/>
</dbReference>
<name>A0ABQ5QL90_9BACT</name>
<evidence type="ECO:0000256" key="1">
    <source>
        <dbReference type="SAM" id="Phobius"/>
    </source>
</evidence>
<comment type="caution">
    <text evidence="2">The sequence shown here is derived from an EMBL/GenBank/DDBJ whole genome shotgun (WGS) entry which is preliminary data.</text>
</comment>
<evidence type="ECO:0000313" key="3">
    <source>
        <dbReference type="Proteomes" id="UP001165069"/>
    </source>
</evidence>
<feature type="transmembrane region" description="Helical" evidence="1">
    <location>
        <begin position="53"/>
        <end position="74"/>
    </location>
</feature>
<keyword evidence="3" id="KW-1185">Reference proteome</keyword>